<dbReference type="Proteomes" id="UP001163152">
    <property type="component" value="Chromosome"/>
</dbReference>
<reference evidence="1" key="1">
    <citation type="submission" date="2022-12" db="EMBL/GenBank/DDBJ databases">
        <title>Polyphasic identification of a Novel Hot-Spring Cyanobacterium Ocullathermofonsia sinensis gen nov. sp. nov. and Genomic Insights on its Adaptations to the Thermal Habitat.</title>
        <authorList>
            <person name="Daroch M."/>
            <person name="Tang J."/>
            <person name="Jiang Y."/>
        </authorList>
    </citation>
    <scope>NUCLEOTIDE SEQUENCE</scope>
    <source>
        <strain evidence="1">PKUAC-SCTA174</strain>
    </source>
</reference>
<accession>A0A9E8ZA57</accession>
<dbReference type="RefSeq" id="WP_268609163.1">
    <property type="nucleotide sequence ID" value="NZ_CP113797.1"/>
</dbReference>
<organism evidence="1 2">
    <name type="scientific">Thermocoleostomius sinensis A174</name>
    <dbReference type="NCBI Taxonomy" id="2016057"/>
    <lineage>
        <taxon>Bacteria</taxon>
        <taxon>Bacillati</taxon>
        <taxon>Cyanobacteriota</taxon>
        <taxon>Cyanophyceae</taxon>
        <taxon>Oculatellales</taxon>
        <taxon>Oculatellaceae</taxon>
        <taxon>Thermocoleostomius</taxon>
    </lineage>
</organism>
<name>A0A9E8ZA57_9CYAN</name>
<evidence type="ECO:0000313" key="1">
    <source>
        <dbReference type="EMBL" id="WAL59368.1"/>
    </source>
</evidence>
<keyword evidence="2" id="KW-1185">Reference proteome</keyword>
<protein>
    <submittedName>
        <fullName evidence="1">Uncharacterized protein</fullName>
    </submittedName>
</protein>
<dbReference type="AlphaFoldDB" id="A0A9E8ZA57"/>
<gene>
    <name evidence="1" type="ORF">OXH18_19660</name>
</gene>
<proteinExistence type="predicted"/>
<dbReference type="KEGG" id="tsin:OXH18_19660"/>
<dbReference type="EMBL" id="CP113797">
    <property type="protein sequence ID" value="WAL59368.1"/>
    <property type="molecule type" value="Genomic_DNA"/>
</dbReference>
<evidence type="ECO:0000313" key="2">
    <source>
        <dbReference type="Proteomes" id="UP001163152"/>
    </source>
</evidence>
<sequence length="63" mass="6924">MSDMVKGRSSGRPIFCPTTSLFLHQSGLGYRPVDKLERGMRSAVTSSSASQQQVTMQFMLNAL</sequence>